<organism evidence="2 3">
    <name type="scientific">Halobacteriovorax marinus</name>
    <dbReference type="NCBI Taxonomy" id="97084"/>
    <lineage>
        <taxon>Bacteria</taxon>
        <taxon>Pseudomonadati</taxon>
        <taxon>Bdellovibrionota</taxon>
        <taxon>Bacteriovoracia</taxon>
        <taxon>Bacteriovoracales</taxon>
        <taxon>Halobacteriovoraceae</taxon>
        <taxon>Halobacteriovorax</taxon>
    </lineage>
</organism>
<protein>
    <recommendedName>
        <fullName evidence="1">BFD-like [2Fe-2S]-binding domain-containing protein</fullName>
    </recommendedName>
</protein>
<dbReference type="InterPro" id="IPR007419">
    <property type="entry name" value="BFD-like_2Fe2S-bd_dom"/>
</dbReference>
<dbReference type="InterPro" id="IPR041854">
    <property type="entry name" value="BFD-like_2Fe2S-bd_dom_sf"/>
</dbReference>
<sequence length="61" mass="6657">MYICVCKGITEEQLEKAIKPESKPSDVLKDLGVGDSCGICLLDAIERISKSNQTKVSKSKK</sequence>
<dbReference type="AlphaFoldDB" id="A0A1Y5FJF3"/>
<dbReference type="Proteomes" id="UP000196531">
    <property type="component" value="Unassembled WGS sequence"/>
</dbReference>
<accession>A0A1Y5FJF3</accession>
<evidence type="ECO:0000259" key="1">
    <source>
        <dbReference type="Pfam" id="PF04324"/>
    </source>
</evidence>
<feature type="domain" description="BFD-like [2Fe-2S]-binding" evidence="1">
    <location>
        <begin position="2"/>
        <end position="42"/>
    </location>
</feature>
<comment type="caution">
    <text evidence="2">The sequence shown here is derived from an EMBL/GenBank/DDBJ whole genome shotgun (WGS) entry which is preliminary data.</text>
</comment>
<gene>
    <name evidence="2" type="ORF">A9Q84_02850</name>
</gene>
<evidence type="ECO:0000313" key="2">
    <source>
        <dbReference type="EMBL" id="OUR99987.1"/>
    </source>
</evidence>
<evidence type="ECO:0000313" key="3">
    <source>
        <dbReference type="Proteomes" id="UP000196531"/>
    </source>
</evidence>
<proteinExistence type="predicted"/>
<name>A0A1Y5FJF3_9BACT</name>
<dbReference type="Pfam" id="PF04324">
    <property type="entry name" value="Fer2_BFD"/>
    <property type="match status" value="1"/>
</dbReference>
<dbReference type="EMBL" id="MAAO01000002">
    <property type="protein sequence ID" value="OUR99987.1"/>
    <property type="molecule type" value="Genomic_DNA"/>
</dbReference>
<reference evidence="3" key="1">
    <citation type="journal article" date="2017" name="Proc. Natl. Acad. Sci. U.S.A.">
        <title>Simulation of Deepwater Horizon oil plume reveals substrate specialization within a complex community of hydrocarbon-degraders.</title>
        <authorList>
            <person name="Hu P."/>
            <person name="Dubinsky E.A."/>
            <person name="Probst A.J."/>
            <person name="Wang J."/>
            <person name="Sieber C.M.K."/>
            <person name="Tom L.M."/>
            <person name="Gardinali P."/>
            <person name="Banfield J.F."/>
            <person name="Atlas R.M."/>
            <person name="Andersen G.L."/>
        </authorList>
    </citation>
    <scope>NUCLEOTIDE SEQUENCE [LARGE SCALE GENOMIC DNA]</scope>
</reference>
<dbReference type="Gene3D" id="1.10.10.1100">
    <property type="entry name" value="BFD-like [2Fe-2S]-binding domain"/>
    <property type="match status" value="1"/>
</dbReference>